<evidence type="ECO:0000313" key="4">
    <source>
        <dbReference type="EMBL" id="QTL99699.1"/>
    </source>
</evidence>
<dbReference type="Pfam" id="PF01547">
    <property type="entry name" value="SBP_bac_1"/>
    <property type="match status" value="1"/>
</dbReference>
<dbReference type="KEGG" id="ifn:GM661_17935"/>
<evidence type="ECO:0000256" key="2">
    <source>
        <dbReference type="ARBA" id="ARBA00022448"/>
    </source>
</evidence>
<protein>
    <submittedName>
        <fullName evidence="4">Extracellular solute-binding protein</fullName>
    </submittedName>
</protein>
<dbReference type="PANTHER" id="PTHR43649:SF34">
    <property type="entry name" value="ABC TRANSPORTER PERIPLASMIC-BINDING PROTEIN YCJN-RELATED"/>
    <property type="match status" value="1"/>
</dbReference>
<keyword evidence="3" id="KW-0732">Signal</keyword>
<reference evidence="4" key="1">
    <citation type="submission" date="2019-12" db="EMBL/GenBank/DDBJ databases">
        <authorList>
            <person name="zhang j."/>
            <person name="sun C.M."/>
        </authorList>
    </citation>
    <scope>NUCLEOTIDE SEQUENCE</scope>
    <source>
        <strain evidence="4">NS-1</strain>
    </source>
</reference>
<dbReference type="InterPro" id="IPR006059">
    <property type="entry name" value="SBP"/>
</dbReference>
<dbReference type="Proteomes" id="UP000665020">
    <property type="component" value="Chromosome"/>
</dbReference>
<dbReference type="Gene3D" id="3.40.190.10">
    <property type="entry name" value="Periplasmic binding protein-like II"/>
    <property type="match status" value="2"/>
</dbReference>
<dbReference type="RefSeq" id="WP_230868026.1">
    <property type="nucleotide sequence ID" value="NZ_CP046640.1"/>
</dbReference>
<dbReference type="InterPro" id="IPR050490">
    <property type="entry name" value="Bact_solute-bd_prot1"/>
</dbReference>
<dbReference type="AlphaFoldDB" id="A0A8A7KJD4"/>
<proteinExistence type="inferred from homology"/>
<evidence type="ECO:0000256" key="1">
    <source>
        <dbReference type="ARBA" id="ARBA00008520"/>
    </source>
</evidence>
<dbReference type="SUPFAM" id="SSF53850">
    <property type="entry name" value="Periplasmic binding protein-like II"/>
    <property type="match status" value="1"/>
</dbReference>
<dbReference type="EMBL" id="CP046640">
    <property type="protein sequence ID" value="QTL99699.1"/>
    <property type="molecule type" value="Genomic_DNA"/>
</dbReference>
<evidence type="ECO:0000313" key="5">
    <source>
        <dbReference type="Proteomes" id="UP000665020"/>
    </source>
</evidence>
<comment type="similarity">
    <text evidence="1">Belongs to the bacterial solute-binding protein 1 family.</text>
</comment>
<dbReference type="PANTHER" id="PTHR43649">
    <property type="entry name" value="ARABINOSE-BINDING PROTEIN-RELATED"/>
    <property type="match status" value="1"/>
</dbReference>
<keyword evidence="5" id="KW-1185">Reference proteome</keyword>
<gene>
    <name evidence="4" type="ORF">GM661_17935</name>
</gene>
<name>A0A8A7KJD4_9FIRM</name>
<evidence type="ECO:0000256" key="3">
    <source>
        <dbReference type="ARBA" id="ARBA00022729"/>
    </source>
</evidence>
<organism evidence="4 5">
    <name type="scientific">Iocasia fonsfrigidae</name>
    <dbReference type="NCBI Taxonomy" id="2682810"/>
    <lineage>
        <taxon>Bacteria</taxon>
        <taxon>Bacillati</taxon>
        <taxon>Bacillota</taxon>
        <taxon>Clostridia</taxon>
        <taxon>Halanaerobiales</taxon>
        <taxon>Halanaerobiaceae</taxon>
        <taxon>Iocasia</taxon>
    </lineage>
</organism>
<sequence>MNLRKRRETIVVVFIMTLIVLFAFAISANGETIRMISMKQAGWTPEEYDQIIQEFKNQNPDVDVELTLVGYDALHDKLITSISSSNPAYDVVLVDDIWVPQFAAAGWLMDVTDKITDNMKEEVYDKAWQIVAYNGREWGLPWLLDQKYLFYNAKLLKEAGIKEPPTTWEELAEQAKIIKEKGIVEYPIIWSWAQIEALICDWVTLLEGNNGDFFTMDNKPAFNSIRGVETLSWMKQTIDNGITNPASLAADEEEVRRIFSQGKAVFALNWVYMYDLLNDPDESNIVDQAKMSLVPVFAAAQESGIKSATITGSMGFAVTNKSPHKELAYKLVEFMTSKDIQTRYADHITPMWKPVMQQNEIIEKHPVIFPIFDKQFPYCYARPKVPYYTEVSKILQTSLQNALVGKVSVQEALDNAAKEVKEIQSRW</sequence>
<keyword evidence="2" id="KW-0813">Transport</keyword>
<accession>A0A8A7KJD4</accession>